<accession>A0ABQ2P1M6</accession>
<dbReference type="PANTHER" id="PTHR34352:SF1">
    <property type="entry name" value="PROTEIN YHFA"/>
    <property type="match status" value="1"/>
</dbReference>
<dbReference type="InterPro" id="IPR015946">
    <property type="entry name" value="KH_dom-like_a/b"/>
</dbReference>
<dbReference type="PANTHER" id="PTHR34352">
    <property type="entry name" value="PROTEIN YHFA"/>
    <property type="match status" value="1"/>
</dbReference>
<keyword evidence="1" id="KW-0812">Transmembrane</keyword>
<sequence>MELKYHMDEVGLNTEGFNHGDFTIVTQLDDEYGMGYKSSSLLISSVVGSAGLTLKMLLRKMRKKYDDISMNVEFERNPEQRKRIEVIEINFVIKSNDIEDSLKEELIESIHSHSPIIQSVCKNIDVRLTMEIQSGDGA</sequence>
<feature type="transmembrane region" description="Helical" evidence="1">
    <location>
        <begin position="39"/>
        <end position="58"/>
    </location>
</feature>
<dbReference type="EMBL" id="BMLW01000016">
    <property type="protein sequence ID" value="GGP15816.1"/>
    <property type="molecule type" value="Genomic_DNA"/>
</dbReference>
<keyword evidence="1" id="KW-1133">Transmembrane helix</keyword>
<keyword evidence="1" id="KW-0472">Membrane</keyword>
<dbReference type="Proteomes" id="UP000641206">
    <property type="component" value="Unassembled WGS sequence"/>
</dbReference>
<dbReference type="InterPro" id="IPR003718">
    <property type="entry name" value="OsmC/Ohr_fam"/>
</dbReference>
<evidence type="ECO:0000313" key="3">
    <source>
        <dbReference type="Proteomes" id="UP000641206"/>
    </source>
</evidence>
<dbReference type="InterPro" id="IPR036102">
    <property type="entry name" value="OsmC/Ohrsf"/>
</dbReference>
<reference evidence="3" key="1">
    <citation type="journal article" date="2019" name="Int. J. Syst. Evol. Microbiol.">
        <title>The Global Catalogue of Microorganisms (GCM) 10K type strain sequencing project: providing services to taxonomists for standard genome sequencing and annotation.</title>
        <authorList>
            <consortium name="The Broad Institute Genomics Platform"/>
            <consortium name="The Broad Institute Genome Sequencing Center for Infectious Disease"/>
            <person name="Wu L."/>
            <person name="Ma J."/>
        </authorList>
    </citation>
    <scope>NUCLEOTIDE SEQUENCE [LARGE SCALE GENOMIC DNA]</scope>
    <source>
        <strain evidence="3">CGMCC 1.7693</strain>
    </source>
</reference>
<keyword evidence="3" id="KW-1185">Reference proteome</keyword>
<proteinExistence type="predicted"/>
<comment type="caution">
    <text evidence="2">The sequence shown here is derived from an EMBL/GenBank/DDBJ whole genome shotgun (WGS) entry which is preliminary data.</text>
</comment>
<evidence type="ECO:0000256" key="1">
    <source>
        <dbReference type="SAM" id="Phobius"/>
    </source>
</evidence>
<protein>
    <recommendedName>
        <fullName evidence="4">OsmC-like protein</fullName>
    </recommendedName>
</protein>
<dbReference type="Gene3D" id="3.30.300.20">
    <property type="match status" value="1"/>
</dbReference>
<evidence type="ECO:0008006" key="4">
    <source>
        <dbReference type="Google" id="ProtNLM"/>
    </source>
</evidence>
<organism evidence="2 3">
    <name type="scientific">Oceanobacillus neutriphilus</name>
    <dbReference type="NCBI Taxonomy" id="531815"/>
    <lineage>
        <taxon>Bacteria</taxon>
        <taxon>Bacillati</taxon>
        <taxon>Bacillota</taxon>
        <taxon>Bacilli</taxon>
        <taxon>Bacillales</taxon>
        <taxon>Bacillaceae</taxon>
        <taxon>Oceanobacillus</taxon>
    </lineage>
</organism>
<gene>
    <name evidence="2" type="ORF">GCM10011346_45260</name>
</gene>
<dbReference type="RefSeq" id="WP_188737428.1">
    <property type="nucleotide sequence ID" value="NZ_BMLW01000016.1"/>
</dbReference>
<dbReference type="SUPFAM" id="SSF82784">
    <property type="entry name" value="OsmC-like"/>
    <property type="match status" value="1"/>
</dbReference>
<name>A0ABQ2P1M6_9BACI</name>
<evidence type="ECO:0000313" key="2">
    <source>
        <dbReference type="EMBL" id="GGP15816.1"/>
    </source>
</evidence>
<dbReference type="Pfam" id="PF02566">
    <property type="entry name" value="OsmC"/>
    <property type="match status" value="1"/>
</dbReference>